<reference evidence="2" key="1">
    <citation type="submission" date="2021-03" db="EMBL/GenBank/DDBJ databases">
        <title>Fibrella sp. HMF5335 genome sequencing and assembly.</title>
        <authorList>
            <person name="Kang H."/>
            <person name="Kim H."/>
            <person name="Bae S."/>
            <person name="Joh K."/>
        </authorList>
    </citation>
    <scope>NUCLEOTIDE SEQUENCE</scope>
    <source>
        <strain evidence="2">HMF5335</strain>
    </source>
</reference>
<proteinExistence type="predicted"/>
<evidence type="ECO:0000313" key="2">
    <source>
        <dbReference type="EMBL" id="MBO0937905.1"/>
    </source>
</evidence>
<evidence type="ECO:0000313" key="3">
    <source>
        <dbReference type="Proteomes" id="UP000664034"/>
    </source>
</evidence>
<feature type="region of interest" description="Disordered" evidence="1">
    <location>
        <begin position="302"/>
        <end position="321"/>
    </location>
</feature>
<gene>
    <name evidence="2" type="ORF">J2I47_15210</name>
</gene>
<protein>
    <submittedName>
        <fullName evidence="2">AAA family ATPase</fullName>
    </submittedName>
</protein>
<feature type="region of interest" description="Disordered" evidence="1">
    <location>
        <begin position="1"/>
        <end position="49"/>
    </location>
</feature>
<sequence>MNAETYATDGPKTGNKQQPPIMDMPNEELGELPDYDDDDPPPPRPDQKEGISYAALLDEMAVSPTEDIGPPPICITIDNGETTAVLGTLGNLSVAIGKAKSRKTFLVGAVVASLLQDSPVINRIKGHAPTDRAVVLYFDTEQGRYHVQRSIKRICALASVTDLPNLRAYGLRSVPTQERRAAIEWAIYNTPGVFFVVIDGIRDLVFDINSPEEATATATRLLRWTDERQIHILTVLHQNKGDQNARGHLGTELVNKAETVLSVTKDPDNKAVSIVAAEQCRDMDFEPFSFSVNSYGLPCFVDEPDNPKPSKRDKKNKSEAISPEEVDTIFSRAFTIDTHLGYGQLRTNVLAGSLFIGKPLSKNDAEMLVSESLASGRLGKEKPEGKGHEKYYLTSNKDCPDKLS</sequence>
<dbReference type="RefSeq" id="WP_207365441.1">
    <property type="nucleotide sequence ID" value="NZ_JAFMYV010000007.1"/>
</dbReference>
<dbReference type="AlphaFoldDB" id="A0A939GJG3"/>
<dbReference type="InterPro" id="IPR027417">
    <property type="entry name" value="P-loop_NTPase"/>
</dbReference>
<keyword evidence="3" id="KW-1185">Reference proteome</keyword>
<feature type="compositionally biased region" description="Basic and acidic residues" evidence="1">
    <location>
        <begin position="378"/>
        <end position="391"/>
    </location>
</feature>
<accession>A0A939GJG3</accession>
<dbReference type="EMBL" id="JAFMYV010000007">
    <property type="protein sequence ID" value="MBO0937905.1"/>
    <property type="molecule type" value="Genomic_DNA"/>
</dbReference>
<organism evidence="2 3">
    <name type="scientific">Fibrella rubiginis</name>
    <dbReference type="NCBI Taxonomy" id="2817060"/>
    <lineage>
        <taxon>Bacteria</taxon>
        <taxon>Pseudomonadati</taxon>
        <taxon>Bacteroidota</taxon>
        <taxon>Cytophagia</taxon>
        <taxon>Cytophagales</taxon>
        <taxon>Spirosomataceae</taxon>
        <taxon>Fibrella</taxon>
    </lineage>
</organism>
<evidence type="ECO:0000256" key="1">
    <source>
        <dbReference type="SAM" id="MobiDB-lite"/>
    </source>
</evidence>
<dbReference type="Gene3D" id="3.40.50.300">
    <property type="entry name" value="P-loop containing nucleotide triphosphate hydrolases"/>
    <property type="match status" value="1"/>
</dbReference>
<dbReference type="Proteomes" id="UP000664034">
    <property type="component" value="Unassembled WGS sequence"/>
</dbReference>
<dbReference type="Pfam" id="PF13481">
    <property type="entry name" value="AAA_25"/>
    <property type="match status" value="1"/>
</dbReference>
<dbReference type="SUPFAM" id="SSF52540">
    <property type="entry name" value="P-loop containing nucleoside triphosphate hydrolases"/>
    <property type="match status" value="1"/>
</dbReference>
<name>A0A939GJG3_9BACT</name>
<feature type="region of interest" description="Disordered" evidence="1">
    <location>
        <begin position="373"/>
        <end position="404"/>
    </location>
</feature>
<feature type="compositionally biased region" description="Acidic residues" evidence="1">
    <location>
        <begin position="25"/>
        <end position="40"/>
    </location>
</feature>
<comment type="caution">
    <text evidence="2">The sequence shown here is derived from an EMBL/GenBank/DDBJ whole genome shotgun (WGS) entry which is preliminary data.</text>
</comment>